<comment type="caution">
    <text evidence="1">The sequence shown here is derived from an EMBL/GenBank/DDBJ whole genome shotgun (WGS) entry which is preliminary data.</text>
</comment>
<sequence>MPDIDHEYAKAAVCAVLDANYLAPGGVPSSAPIWPGLDTGGKRQ</sequence>
<dbReference type="Proteomes" id="UP000693892">
    <property type="component" value="Unassembled WGS sequence"/>
</dbReference>
<name>A0A916JWY5_9MICO</name>
<dbReference type="RefSeq" id="WP_382332716.1">
    <property type="nucleotide sequence ID" value="NZ_JBHTGH010000001.1"/>
</dbReference>
<organism evidence="1 2">
    <name type="scientific">Leucobacter soli</name>
    <dbReference type="NCBI Taxonomy" id="2812850"/>
    <lineage>
        <taxon>Bacteria</taxon>
        <taxon>Bacillati</taxon>
        <taxon>Actinomycetota</taxon>
        <taxon>Actinomycetes</taxon>
        <taxon>Micrococcales</taxon>
        <taxon>Microbacteriaceae</taxon>
        <taxon>Leucobacter</taxon>
    </lineage>
</organism>
<gene>
    <name evidence="1" type="ORF">LEUCIP111803_01118</name>
</gene>
<proteinExistence type="predicted"/>
<evidence type="ECO:0000313" key="2">
    <source>
        <dbReference type="Proteomes" id="UP000693892"/>
    </source>
</evidence>
<accession>A0A916JWY5</accession>
<evidence type="ECO:0000313" key="1">
    <source>
        <dbReference type="EMBL" id="CAG7608464.1"/>
    </source>
</evidence>
<keyword evidence="2" id="KW-1185">Reference proteome</keyword>
<reference evidence="1" key="1">
    <citation type="submission" date="2021-06" db="EMBL/GenBank/DDBJ databases">
        <authorList>
            <person name="Criscuolo A."/>
        </authorList>
    </citation>
    <scope>NUCLEOTIDE SEQUENCE</scope>
    <source>
        <strain evidence="1">CIP111803</strain>
    </source>
</reference>
<dbReference type="EMBL" id="CAJVAP010000010">
    <property type="protein sequence ID" value="CAG7608464.1"/>
    <property type="molecule type" value="Genomic_DNA"/>
</dbReference>
<protein>
    <submittedName>
        <fullName evidence="1">Uncharacterized protein</fullName>
    </submittedName>
</protein>
<dbReference type="AlphaFoldDB" id="A0A916JWY5"/>